<feature type="domain" description="Penicillin-binding protein transpeptidase" evidence="15">
    <location>
        <begin position="255"/>
        <end position="593"/>
    </location>
</feature>
<keyword evidence="10" id="KW-0573">Peptidoglycan synthesis</keyword>
<evidence type="ECO:0000313" key="17">
    <source>
        <dbReference type="EMBL" id="MCG2614496.1"/>
    </source>
</evidence>
<sequence>MSVFNQSRSRIIRLIFLVAFVVIIVQLFRLQVVEGKYSQLAMDNAVFPKIVYPERGIIYDKKGKAILNNAIMFDLMVTPSEIKNFDTASFCRLMEIDTSEFRKRVRDAIFKNTRVRPSVFQSLLTPQMQARFEENTWRFSGFALVERPVRVYPFNTAAHILGYIGEVDTGNIRRSGNFYRMGDYIGKSGLESTYEKVLMGQRGVQHIIKDNRNRLVGSYENGIFDTAAIAGRGVRTYLDVELQQLAEKLLIGKIGSVVALEPKTGGILAMASGPGFDPNELTGPEKQKNYARMVLDVSRPLFNRAIKGQYPAGSTYKPLAALIGLDEGVITPASGIACSGGYFYCGRRYGCTEHWSGHANNLRLAIAWSCNSFFYNTFRLTLDNPKYKSPRKGLTEWKRYMSAFGYGHRLGVDLPSEDGGNIPDTTQYDKEYRGSWNSCTMVTMGIGQDKMLVTPLQIANGISIVANKGYYYIPHFVKSIDDETSADTALLNKYRQKHEVLTHIPDTSYRTVIDGMHDVTIRGTAWRIPKIPDVEVCAKTGTAENYGIIKGKRTQLKDHSLFVCFAPKDDPKIAVAVIIENGGFGSTWAGPIAFLMMEKYLKDTLRADRKKEVERIAAANLMPGFLKDLQWKADSISAYWYFEKRKDSSYIRRFIRTAAAPVRQGGKTPASKDKAPALLAAIIPGEKRSTAAKAITTTL</sequence>
<dbReference type="InterPro" id="IPR036138">
    <property type="entry name" value="PBP_dimer_sf"/>
</dbReference>
<dbReference type="SUPFAM" id="SSF56601">
    <property type="entry name" value="beta-lactamase/transpeptidase-like"/>
    <property type="match status" value="1"/>
</dbReference>
<dbReference type="InterPro" id="IPR001460">
    <property type="entry name" value="PCN-bd_Tpept"/>
</dbReference>
<keyword evidence="5 17" id="KW-0121">Carboxypeptidase</keyword>
<keyword evidence="6" id="KW-0645">Protease</keyword>
<evidence type="ECO:0000256" key="5">
    <source>
        <dbReference type="ARBA" id="ARBA00022645"/>
    </source>
</evidence>
<evidence type="ECO:0000256" key="9">
    <source>
        <dbReference type="ARBA" id="ARBA00022960"/>
    </source>
</evidence>
<evidence type="ECO:0000313" key="18">
    <source>
        <dbReference type="Proteomes" id="UP001165367"/>
    </source>
</evidence>
<feature type="domain" description="Penicillin-binding protein dimerisation" evidence="16">
    <location>
        <begin position="51"/>
        <end position="217"/>
    </location>
</feature>
<evidence type="ECO:0000256" key="12">
    <source>
        <dbReference type="ARBA" id="ARBA00023136"/>
    </source>
</evidence>
<keyword evidence="3" id="KW-1003">Cell membrane</keyword>
<evidence type="ECO:0000259" key="15">
    <source>
        <dbReference type="Pfam" id="PF00905"/>
    </source>
</evidence>
<dbReference type="PANTHER" id="PTHR30627:SF2">
    <property type="entry name" value="PEPTIDOGLYCAN D,D-TRANSPEPTIDASE MRDA"/>
    <property type="match status" value="1"/>
</dbReference>
<comment type="caution">
    <text evidence="17">The sequence shown here is derived from an EMBL/GenBank/DDBJ whole genome shotgun (WGS) entry which is preliminary data.</text>
</comment>
<keyword evidence="4" id="KW-0997">Cell inner membrane</keyword>
<dbReference type="Gene3D" id="3.40.710.10">
    <property type="entry name" value="DD-peptidase/beta-lactamase superfamily"/>
    <property type="match status" value="1"/>
</dbReference>
<evidence type="ECO:0000256" key="10">
    <source>
        <dbReference type="ARBA" id="ARBA00022984"/>
    </source>
</evidence>
<keyword evidence="11 14" id="KW-1133">Transmembrane helix</keyword>
<dbReference type="EMBL" id="JAKLTR010000005">
    <property type="protein sequence ID" value="MCG2614496.1"/>
    <property type="molecule type" value="Genomic_DNA"/>
</dbReference>
<keyword evidence="12 14" id="KW-0472">Membrane</keyword>
<dbReference type="InterPro" id="IPR005311">
    <property type="entry name" value="PBP_dimer"/>
</dbReference>
<dbReference type="Pfam" id="PF00905">
    <property type="entry name" value="Transpeptidase"/>
    <property type="match status" value="1"/>
</dbReference>
<dbReference type="InterPro" id="IPR050515">
    <property type="entry name" value="Beta-lactam/transpept"/>
</dbReference>
<comment type="subcellular location">
    <subcellularLocation>
        <location evidence="2">Cell membrane</location>
    </subcellularLocation>
    <subcellularLocation>
        <location evidence="1">Membrane</location>
        <topology evidence="1">Single-pass membrane protein</topology>
    </subcellularLocation>
</comment>
<evidence type="ECO:0000256" key="7">
    <source>
        <dbReference type="ARBA" id="ARBA00022692"/>
    </source>
</evidence>
<proteinExistence type="predicted"/>
<protein>
    <submittedName>
        <fullName evidence="17">Penicillin-binding protein 2</fullName>
        <ecNumber evidence="17">3.4.16.4</ecNumber>
    </submittedName>
</protein>
<dbReference type="Gene3D" id="3.30.1390.30">
    <property type="entry name" value="Penicillin-binding protein 2a, domain 3"/>
    <property type="match status" value="1"/>
</dbReference>
<keyword evidence="8 17" id="KW-0378">Hydrolase</keyword>
<keyword evidence="9" id="KW-0133">Cell shape</keyword>
<gene>
    <name evidence="17" type="primary">mrdA</name>
    <name evidence="17" type="ORF">LZZ85_09400</name>
</gene>
<evidence type="ECO:0000256" key="2">
    <source>
        <dbReference type="ARBA" id="ARBA00004236"/>
    </source>
</evidence>
<evidence type="ECO:0000256" key="3">
    <source>
        <dbReference type="ARBA" id="ARBA00022475"/>
    </source>
</evidence>
<evidence type="ECO:0000256" key="8">
    <source>
        <dbReference type="ARBA" id="ARBA00022801"/>
    </source>
</evidence>
<evidence type="ECO:0000256" key="4">
    <source>
        <dbReference type="ARBA" id="ARBA00022519"/>
    </source>
</evidence>
<dbReference type="Proteomes" id="UP001165367">
    <property type="component" value="Unassembled WGS sequence"/>
</dbReference>
<reference evidence="17" key="1">
    <citation type="submission" date="2022-01" db="EMBL/GenBank/DDBJ databases">
        <authorList>
            <person name="Jo J.-H."/>
            <person name="Im W.-T."/>
        </authorList>
    </citation>
    <scope>NUCLEOTIDE SEQUENCE</scope>
    <source>
        <strain evidence="17">NA20</strain>
    </source>
</reference>
<evidence type="ECO:0000256" key="11">
    <source>
        <dbReference type="ARBA" id="ARBA00022989"/>
    </source>
</evidence>
<dbReference type="RefSeq" id="WP_237870967.1">
    <property type="nucleotide sequence ID" value="NZ_JAKLTR010000005.1"/>
</dbReference>
<dbReference type="EC" id="3.4.16.4" evidence="17"/>
<evidence type="ECO:0000259" key="16">
    <source>
        <dbReference type="Pfam" id="PF03717"/>
    </source>
</evidence>
<dbReference type="GO" id="GO:0009002">
    <property type="term" value="F:serine-type D-Ala-D-Ala carboxypeptidase activity"/>
    <property type="evidence" value="ECO:0007669"/>
    <property type="project" value="UniProtKB-EC"/>
</dbReference>
<feature type="transmembrane region" description="Helical" evidence="14">
    <location>
        <begin position="12"/>
        <end position="30"/>
    </location>
</feature>
<dbReference type="NCBIfam" id="TIGR03423">
    <property type="entry name" value="pbp2_mrdA"/>
    <property type="match status" value="1"/>
</dbReference>
<dbReference type="Pfam" id="PF03717">
    <property type="entry name" value="PBP_dimer"/>
    <property type="match status" value="1"/>
</dbReference>
<dbReference type="InterPro" id="IPR012338">
    <property type="entry name" value="Beta-lactam/transpept-like"/>
</dbReference>
<evidence type="ECO:0000256" key="1">
    <source>
        <dbReference type="ARBA" id="ARBA00004167"/>
    </source>
</evidence>
<evidence type="ECO:0000256" key="13">
    <source>
        <dbReference type="ARBA" id="ARBA00023316"/>
    </source>
</evidence>
<keyword evidence="7 14" id="KW-0812">Transmembrane</keyword>
<name>A0ABS9KQ86_9BACT</name>
<keyword evidence="18" id="KW-1185">Reference proteome</keyword>
<organism evidence="17 18">
    <name type="scientific">Terrimonas ginsenosidimutans</name>
    <dbReference type="NCBI Taxonomy" id="2908004"/>
    <lineage>
        <taxon>Bacteria</taxon>
        <taxon>Pseudomonadati</taxon>
        <taxon>Bacteroidota</taxon>
        <taxon>Chitinophagia</taxon>
        <taxon>Chitinophagales</taxon>
        <taxon>Chitinophagaceae</taxon>
        <taxon>Terrimonas</taxon>
    </lineage>
</organism>
<evidence type="ECO:0000256" key="6">
    <source>
        <dbReference type="ARBA" id="ARBA00022670"/>
    </source>
</evidence>
<dbReference type="SUPFAM" id="SSF56519">
    <property type="entry name" value="Penicillin binding protein dimerisation domain"/>
    <property type="match status" value="1"/>
</dbReference>
<dbReference type="InterPro" id="IPR017790">
    <property type="entry name" value="Penicillin-binding_protein_2"/>
</dbReference>
<evidence type="ECO:0000256" key="14">
    <source>
        <dbReference type="SAM" id="Phobius"/>
    </source>
</evidence>
<accession>A0ABS9KQ86</accession>
<dbReference type="Gene3D" id="3.90.1310.10">
    <property type="entry name" value="Penicillin-binding protein 2a (Domain 2)"/>
    <property type="match status" value="1"/>
</dbReference>
<keyword evidence="13" id="KW-0961">Cell wall biogenesis/degradation</keyword>
<dbReference type="PANTHER" id="PTHR30627">
    <property type="entry name" value="PEPTIDOGLYCAN D,D-TRANSPEPTIDASE"/>
    <property type="match status" value="1"/>
</dbReference>